<evidence type="ECO:0000256" key="6">
    <source>
        <dbReference type="HAMAP-Rule" id="MF_00361"/>
    </source>
</evidence>
<feature type="binding site" evidence="6">
    <location>
        <position position="246"/>
    </location>
    <ligand>
        <name>NAD(+)</name>
        <dbReference type="ChEBI" id="CHEBI:57540"/>
    </ligand>
</feature>
<keyword evidence="6" id="KW-0963">Cytoplasm</keyword>
<evidence type="ECO:0000256" key="5">
    <source>
        <dbReference type="ARBA" id="ARBA00047925"/>
    </source>
</evidence>
<dbReference type="Pfam" id="PF20143">
    <property type="entry name" value="NAD_kinase_C"/>
    <property type="match status" value="1"/>
</dbReference>
<dbReference type="EMBL" id="CP032996">
    <property type="protein sequence ID" value="QCI27137.1"/>
    <property type="molecule type" value="Genomic_DNA"/>
</dbReference>
<feature type="active site" description="Proton acceptor" evidence="6">
    <location>
        <position position="73"/>
    </location>
</feature>
<keyword evidence="6" id="KW-0067">ATP-binding</keyword>
<dbReference type="InterPro" id="IPR017437">
    <property type="entry name" value="ATP-NAD_kinase_PpnK-typ_C"/>
</dbReference>
<evidence type="ECO:0000313" key="8">
    <source>
        <dbReference type="Proteomes" id="UP000298603"/>
    </source>
</evidence>
<feature type="binding site" evidence="6">
    <location>
        <position position="157"/>
    </location>
    <ligand>
        <name>NAD(+)</name>
        <dbReference type="ChEBI" id="CHEBI:57540"/>
    </ligand>
</feature>
<comment type="caution">
    <text evidence="6">Lacks conserved residue(s) required for the propagation of feature annotation.</text>
</comment>
<dbReference type="Proteomes" id="UP000298603">
    <property type="component" value="Chromosome"/>
</dbReference>
<evidence type="ECO:0000256" key="3">
    <source>
        <dbReference type="ARBA" id="ARBA00022857"/>
    </source>
</evidence>
<dbReference type="Pfam" id="PF01513">
    <property type="entry name" value="NAD_kinase"/>
    <property type="match status" value="1"/>
</dbReference>
<evidence type="ECO:0000256" key="1">
    <source>
        <dbReference type="ARBA" id="ARBA00022679"/>
    </source>
</evidence>
<reference evidence="7 8" key="1">
    <citation type="submission" date="2018-10" db="EMBL/GenBank/DDBJ databases">
        <title>Comparative functional genomics of the obligate endosymbiont Buchnera aphidicola.</title>
        <authorList>
            <person name="Chong R.A."/>
        </authorList>
    </citation>
    <scope>NUCLEOTIDE SEQUENCE [LARGE SCALE GENOMIC DNA]</scope>
    <source>
        <strain evidence="7 8">Tma</strain>
    </source>
</reference>
<dbReference type="InterPro" id="IPR016064">
    <property type="entry name" value="NAD/diacylglycerol_kinase_sf"/>
</dbReference>
<gene>
    <name evidence="6" type="primary">nadK</name>
    <name evidence="7" type="ORF">D9V81_00685</name>
</gene>
<dbReference type="GO" id="GO:0005524">
    <property type="term" value="F:ATP binding"/>
    <property type="evidence" value="ECO:0007669"/>
    <property type="project" value="UniProtKB-KW"/>
</dbReference>
<evidence type="ECO:0000256" key="2">
    <source>
        <dbReference type="ARBA" id="ARBA00022777"/>
    </source>
</evidence>
<keyword evidence="8" id="KW-1185">Reference proteome</keyword>
<feature type="binding site" evidence="6">
    <location>
        <begin position="187"/>
        <end position="192"/>
    </location>
    <ligand>
        <name>NAD(+)</name>
        <dbReference type="ChEBI" id="CHEBI:57540"/>
    </ligand>
</feature>
<dbReference type="GO" id="GO:0006741">
    <property type="term" value="P:NADP+ biosynthetic process"/>
    <property type="evidence" value="ECO:0007669"/>
    <property type="project" value="UniProtKB-UniRule"/>
</dbReference>
<dbReference type="SUPFAM" id="SSF111331">
    <property type="entry name" value="NAD kinase/diacylglycerol kinase-like"/>
    <property type="match status" value="1"/>
</dbReference>
<feature type="binding site" evidence="6">
    <location>
        <begin position="73"/>
        <end position="74"/>
    </location>
    <ligand>
        <name>NAD(+)</name>
        <dbReference type="ChEBI" id="CHEBI:57540"/>
    </ligand>
</feature>
<dbReference type="Gene3D" id="2.60.200.30">
    <property type="entry name" value="Probable inorganic polyphosphate/atp-NAD kinase, domain 2"/>
    <property type="match status" value="1"/>
</dbReference>
<dbReference type="GO" id="GO:0019674">
    <property type="term" value="P:NAD+ metabolic process"/>
    <property type="evidence" value="ECO:0007669"/>
    <property type="project" value="InterPro"/>
</dbReference>
<evidence type="ECO:0000256" key="4">
    <source>
        <dbReference type="ARBA" id="ARBA00023027"/>
    </source>
</evidence>
<dbReference type="HAMAP" id="MF_00361">
    <property type="entry name" value="NAD_kinase"/>
    <property type="match status" value="1"/>
</dbReference>
<evidence type="ECO:0000313" key="7">
    <source>
        <dbReference type="EMBL" id="QCI27137.1"/>
    </source>
</evidence>
<name>A0A4D6YB39_9GAMM</name>
<dbReference type="InterPro" id="IPR017438">
    <property type="entry name" value="ATP-NAD_kinase_N"/>
</dbReference>
<organism evidence="7 8">
    <name type="scientific">Buchnera aphidicola</name>
    <name type="common">Therioaphis trifolii</name>
    <dbReference type="NCBI Taxonomy" id="1241884"/>
    <lineage>
        <taxon>Bacteria</taxon>
        <taxon>Pseudomonadati</taxon>
        <taxon>Pseudomonadota</taxon>
        <taxon>Gammaproteobacteria</taxon>
        <taxon>Enterobacterales</taxon>
        <taxon>Erwiniaceae</taxon>
        <taxon>Buchnera</taxon>
    </lineage>
</organism>
<dbReference type="PANTHER" id="PTHR20275:SF0">
    <property type="entry name" value="NAD KINASE"/>
    <property type="match status" value="1"/>
</dbReference>
<keyword evidence="3 6" id="KW-0521">NADP</keyword>
<dbReference type="GO" id="GO:0005737">
    <property type="term" value="C:cytoplasm"/>
    <property type="evidence" value="ECO:0007669"/>
    <property type="project" value="UniProtKB-SubCell"/>
</dbReference>
<dbReference type="InterPro" id="IPR002504">
    <property type="entry name" value="NADK"/>
</dbReference>
<dbReference type="OrthoDB" id="9774737at2"/>
<keyword evidence="4 6" id="KW-0520">NAD</keyword>
<dbReference type="RefSeq" id="WP_158349403.1">
    <property type="nucleotide sequence ID" value="NZ_CP032996.1"/>
</dbReference>
<proteinExistence type="inferred from homology"/>
<dbReference type="NCBIfam" id="NF002893">
    <property type="entry name" value="PRK03378.1"/>
    <property type="match status" value="1"/>
</dbReference>
<keyword evidence="2 6" id="KW-0418">Kinase</keyword>
<keyword evidence="6" id="KW-0547">Nucleotide-binding</keyword>
<feature type="binding site" evidence="6">
    <location>
        <position position="211"/>
    </location>
    <ligand>
        <name>NAD(+)</name>
        <dbReference type="ChEBI" id="CHEBI:57540"/>
    </ligand>
</feature>
<dbReference type="GO" id="GO:0003951">
    <property type="term" value="F:NAD+ kinase activity"/>
    <property type="evidence" value="ECO:0007669"/>
    <property type="project" value="UniProtKB-UniRule"/>
</dbReference>
<keyword evidence="1 6" id="KW-0808">Transferase</keyword>
<feature type="binding site" evidence="6">
    <location>
        <begin position="146"/>
        <end position="147"/>
    </location>
    <ligand>
        <name>NAD(+)</name>
        <dbReference type="ChEBI" id="CHEBI:57540"/>
    </ligand>
</feature>
<comment type="subcellular location">
    <subcellularLocation>
        <location evidence="6">Cytoplasm</location>
    </subcellularLocation>
</comment>
<dbReference type="GO" id="GO:0046872">
    <property type="term" value="F:metal ion binding"/>
    <property type="evidence" value="ECO:0007669"/>
    <property type="project" value="UniProtKB-UniRule"/>
</dbReference>
<feature type="binding site" evidence="6">
    <location>
        <position position="174"/>
    </location>
    <ligand>
        <name>NAD(+)</name>
        <dbReference type="ChEBI" id="CHEBI:57540"/>
    </ligand>
</feature>
<comment type="similarity">
    <text evidence="6">Belongs to the NAD kinase family.</text>
</comment>
<dbReference type="EC" id="2.7.1.23" evidence="6"/>
<comment type="function">
    <text evidence="6">Involved in the regulation of the intracellular balance of NAD and NADP, and is a key enzyme in the biosynthesis of NADP. Catalyzes specifically the phosphorylation on 2'-hydroxyl of the adenosine moiety of NAD to yield NADP.</text>
</comment>
<comment type="cofactor">
    <cofactor evidence="6">
        <name>a divalent metal cation</name>
        <dbReference type="ChEBI" id="CHEBI:60240"/>
    </cofactor>
</comment>
<accession>A0A4D6YB39</accession>
<sequence>MTIKFKSIAILGYPRDLNLFLNHKILYDWLIKKGYNVVIEKSISKFLNLKNPNIATLIQIGEKCELGIVIGGDGNMLCVLKKLFSYPIKIIGINCGNLGFLADLNPDDMIVKLSEILSGFYYIEKRFLLEVNIFDKKIKKKSFAINEIVLHPEKISKMIEFEVYISKKFAFYQRSDGIIISTPTGSTGYALSAGGPILSLSSKSIVIVPMLPHTLSARPIVISNNDIIKLKLFNLENKLKISCDGQVKLSIFNEKKIYIYKSKYFVNFIHPNNYHYLNVLRKKLNWSKNFF</sequence>
<dbReference type="PANTHER" id="PTHR20275">
    <property type="entry name" value="NAD KINASE"/>
    <property type="match status" value="1"/>
</dbReference>
<feature type="binding site" evidence="6">
    <location>
        <position position="176"/>
    </location>
    <ligand>
        <name>NAD(+)</name>
        <dbReference type="ChEBI" id="CHEBI:57540"/>
    </ligand>
</feature>
<dbReference type="Gene3D" id="3.40.50.10330">
    <property type="entry name" value="Probable inorganic polyphosphate/atp-NAD kinase, domain 1"/>
    <property type="match status" value="1"/>
</dbReference>
<comment type="catalytic activity">
    <reaction evidence="5 6">
        <text>NAD(+) + ATP = ADP + NADP(+) + H(+)</text>
        <dbReference type="Rhea" id="RHEA:18629"/>
        <dbReference type="ChEBI" id="CHEBI:15378"/>
        <dbReference type="ChEBI" id="CHEBI:30616"/>
        <dbReference type="ChEBI" id="CHEBI:57540"/>
        <dbReference type="ChEBI" id="CHEBI:58349"/>
        <dbReference type="ChEBI" id="CHEBI:456216"/>
        <dbReference type="EC" id="2.7.1.23"/>
    </reaction>
</comment>
<dbReference type="AlphaFoldDB" id="A0A4D6YB39"/>
<protein>
    <recommendedName>
        <fullName evidence="6">NAD kinase</fullName>
        <ecNumber evidence="6">2.7.1.23</ecNumber>
    </recommendedName>
    <alternativeName>
        <fullName evidence="6">ATP-dependent NAD kinase</fullName>
    </alternativeName>
</protein>
<dbReference type="GO" id="GO:0051287">
    <property type="term" value="F:NAD binding"/>
    <property type="evidence" value="ECO:0007669"/>
    <property type="project" value="UniProtKB-ARBA"/>
</dbReference>